<dbReference type="CDD" id="cd00834">
    <property type="entry name" value="KAS_I_II"/>
    <property type="match status" value="1"/>
</dbReference>
<sequence>MKRVVITGIGALSPLGHDWETVHARLRAGRNAVQRMSAWADYAGLNTQVGAPVAPYVLPTELYHRKSTRSMGPVALMATRASELALRDAGLYGDPLVSSGRMGISYGSSAGSPGAIGDFGTVMSEKTTAGISATTYIKMMSHTAAVNIGVFFGITGRIVTTSSACTSGSQGIGYAFEAIQSGKQVAMLAGGAEELDATEAAVFDTLFAASADHNDTPSLTPRPFDARRDGLVLGEGACTLVLEEREHALARGARPYAEIIGYGTNSDGRHVTQPRPDTMAVAMRLALDDAGLAPADIGYVNAHGTATDHGDVAESHATQDVFGARMPISSLKSYMGHTLGACGALEAWMTIEMMRAGWFAPTLNLDAVDPACAELDYLTGNGRALETDVVMSNNFAFGGINTSLIFRRCD</sequence>
<dbReference type="PANTHER" id="PTHR11712">
    <property type="entry name" value="POLYKETIDE SYNTHASE-RELATED"/>
    <property type="match status" value="1"/>
</dbReference>
<dbReference type="RefSeq" id="WP_028499519.1">
    <property type="nucleotide sequence ID" value="NZ_CP028519.1"/>
</dbReference>
<feature type="domain" description="Ketosynthase family 3 (KS3)" evidence="4">
    <location>
        <begin position="1"/>
        <end position="408"/>
    </location>
</feature>
<dbReference type="Pfam" id="PF00109">
    <property type="entry name" value="ketoacyl-synt"/>
    <property type="match status" value="1"/>
</dbReference>
<dbReference type="GO" id="GO:0006633">
    <property type="term" value="P:fatty acid biosynthetic process"/>
    <property type="evidence" value="ECO:0007669"/>
    <property type="project" value="InterPro"/>
</dbReference>
<accession>A0A2S0PA17</accession>
<evidence type="ECO:0000313" key="5">
    <source>
        <dbReference type="EMBL" id="AVY94244.1"/>
    </source>
</evidence>
<dbReference type="InterPro" id="IPR000794">
    <property type="entry name" value="Beta-ketoacyl_synthase"/>
</dbReference>
<name>A0A2S0PA17_9NEIS</name>
<dbReference type="Proteomes" id="UP000244173">
    <property type="component" value="Chromosome"/>
</dbReference>
<dbReference type="STRING" id="1122240.GCA_000620105_02505"/>
<dbReference type="SUPFAM" id="SSF53901">
    <property type="entry name" value="Thiolase-like"/>
    <property type="match status" value="2"/>
</dbReference>
<proteinExistence type="inferred from homology"/>
<dbReference type="InterPro" id="IPR014031">
    <property type="entry name" value="Ketoacyl_synth_C"/>
</dbReference>
<dbReference type="OrthoDB" id="9808669at2"/>
<dbReference type="GO" id="GO:0005829">
    <property type="term" value="C:cytosol"/>
    <property type="evidence" value="ECO:0007669"/>
    <property type="project" value="TreeGrafter"/>
</dbReference>
<organism evidence="5 6">
    <name type="scientific">Microvirgula aerodenitrificans</name>
    <dbReference type="NCBI Taxonomy" id="57480"/>
    <lineage>
        <taxon>Bacteria</taxon>
        <taxon>Pseudomonadati</taxon>
        <taxon>Pseudomonadota</taxon>
        <taxon>Betaproteobacteria</taxon>
        <taxon>Neisseriales</taxon>
        <taxon>Aquaspirillaceae</taxon>
        <taxon>Microvirgula</taxon>
    </lineage>
</organism>
<dbReference type="PROSITE" id="PS52004">
    <property type="entry name" value="KS3_2"/>
    <property type="match status" value="1"/>
</dbReference>
<evidence type="ECO:0000256" key="1">
    <source>
        <dbReference type="ARBA" id="ARBA00008467"/>
    </source>
</evidence>
<gene>
    <name evidence="5" type="ORF">DAI18_09460</name>
</gene>
<dbReference type="InterPro" id="IPR020841">
    <property type="entry name" value="PKS_Beta-ketoAc_synthase_dom"/>
</dbReference>
<dbReference type="EMBL" id="CP028519">
    <property type="protein sequence ID" value="AVY94244.1"/>
    <property type="molecule type" value="Genomic_DNA"/>
</dbReference>
<dbReference type="AlphaFoldDB" id="A0A2S0PA17"/>
<comment type="similarity">
    <text evidence="1 3">Belongs to the thiolase-like superfamily. Beta-ketoacyl-ACP synthases family.</text>
</comment>
<dbReference type="NCBIfam" id="NF006587">
    <property type="entry name" value="PRK09116.1"/>
    <property type="match status" value="1"/>
</dbReference>
<evidence type="ECO:0000256" key="2">
    <source>
        <dbReference type="ARBA" id="ARBA00022679"/>
    </source>
</evidence>
<dbReference type="InterPro" id="IPR018201">
    <property type="entry name" value="Ketoacyl_synth_AS"/>
</dbReference>
<dbReference type="InterPro" id="IPR016039">
    <property type="entry name" value="Thiolase-like"/>
</dbReference>
<dbReference type="PROSITE" id="PS00606">
    <property type="entry name" value="KS3_1"/>
    <property type="match status" value="1"/>
</dbReference>
<reference evidence="5 6" key="1">
    <citation type="submission" date="2018-04" db="EMBL/GenBank/DDBJ databases">
        <title>Denitrifier Microvirgula.</title>
        <authorList>
            <person name="Anderson E."/>
            <person name="Jang J."/>
            <person name="Ishii S."/>
        </authorList>
    </citation>
    <scope>NUCLEOTIDE SEQUENCE [LARGE SCALE GENOMIC DNA]</scope>
    <source>
        <strain evidence="5 6">BE2.4</strain>
    </source>
</reference>
<dbReference type="KEGG" id="maer:DAI18_09460"/>
<keyword evidence="2 3" id="KW-0808">Transferase</keyword>
<dbReference type="PANTHER" id="PTHR11712:SF325">
    <property type="entry name" value="3-OXOACYL-(ACYL-CARRIER-PROTEIN) SYNTHASE II FABF"/>
    <property type="match status" value="1"/>
</dbReference>
<protein>
    <submittedName>
        <fullName evidence="5">Beta-ketoacyl-ACP synthase</fullName>
    </submittedName>
</protein>
<evidence type="ECO:0000313" key="6">
    <source>
        <dbReference type="Proteomes" id="UP000244173"/>
    </source>
</evidence>
<dbReference type="InterPro" id="IPR014030">
    <property type="entry name" value="Ketoacyl_synth_N"/>
</dbReference>
<keyword evidence="6" id="KW-1185">Reference proteome</keyword>
<dbReference type="Gene3D" id="3.40.47.10">
    <property type="match status" value="2"/>
</dbReference>
<dbReference type="Pfam" id="PF02801">
    <property type="entry name" value="Ketoacyl-synt_C"/>
    <property type="match status" value="1"/>
</dbReference>
<evidence type="ECO:0000259" key="4">
    <source>
        <dbReference type="PROSITE" id="PS52004"/>
    </source>
</evidence>
<evidence type="ECO:0000256" key="3">
    <source>
        <dbReference type="RuleBase" id="RU003694"/>
    </source>
</evidence>
<dbReference type="SMART" id="SM00825">
    <property type="entry name" value="PKS_KS"/>
    <property type="match status" value="1"/>
</dbReference>
<dbReference type="GO" id="GO:0004315">
    <property type="term" value="F:3-oxoacyl-[acyl-carrier-protein] synthase activity"/>
    <property type="evidence" value="ECO:0007669"/>
    <property type="project" value="InterPro"/>
</dbReference>